<proteinExistence type="predicted"/>
<reference evidence="2" key="1">
    <citation type="submission" date="2022-11" db="UniProtKB">
        <authorList>
            <consortium name="WormBaseParasite"/>
        </authorList>
    </citation>
    <scope>IDENTIFICATION</scope>
</reference>
<protein>
    <submittedName>
        <fullName evidence="2">Uncharacterized protein</fullName>
    </submittedName>
</protein>
<evidence type="ECO:0000313" key="2">
    <source>
        <dbReference type="WBParaSite" id="nRc.2.0.1.t37177-RA"/>
    </source>
</evidence>
<dbReference type="AlphaFoldDB" id="A0A915KEN7"/>
<name>A0A915KEN7_ROMCU</name>
<accession>A0A915KEN7</accession>
<evidence type="ECO:0000313" key="1">
    <source>
        <dbReference type="Proteomes" id="UP000887565"/>
    </source>
</evidence>
<organism evidence="1 2">
    <name type="scientific">Romanomermis culicivorax</name>
    <name type="common">Nematode worm</name>
    <dbReference type="NCBI Taxonomy" id="13658"/>
    <lineage>
        <taxon>Eukaryota</taxon>
        <taxon>Metazoa</taxon>
        <taxon>Ecdysozoa</taxon>
        <taxon>Nematoda</taxon>
        <taxon>Enoplea</taxon>
        <taxon>Dorylaimia</taxon>
        <taxon>Mermithida</taxon>
        <taxon>Mermithoidea</taxon>
        <taxon>Mermithidae</taxon>
        <taxon>Romanomermis</taxon>
    </lineage>
</organism>
<keyword evidence="1" id="KW-1185">Reference proteome</keyword>
<dbReference type="Proteomes" id="UP000887565">
    <property type="component" value="Unplaced"/>
</dbReference>
<dbReference type="WBParaSite" id="nRc.2.0.1.t37177-RA">
    <property type="protein sequence ID" value="nRc.2.0.1.t37177-RA"/>
    <property type="gene ID" value="nRc.2.0.1.g37177"/>
</dbReference>
<sequence>MKILPKDTFNNLSKLKPYFPQFIACIREPVLRKCGERSWQLARSFTSAKNDSSCILDFDGARSVFKNENGSKSGAVNSTNDA</sequence>